<evidence type="ECO:0000259" key="9">
    <source>
        <dbReference type="PROSITE" id="PS51918"/>
    </source>
</evidence>
<dbReference type="PROSITE" id="PS51918">
    <property type="entry name" value="RADICAL_SAM"/>
    <property type="match status" value="1"/>
</dbReference>
<dbReference type="PANTHER" id="PTHR30538">
    <property type="entry name" value="LYSINE 2,3-AMINOMUTASE-RELATED"/>
    <property type="match status" value="1"/>
</dbReference>
<accession>A0A1M6X178</accession>
<comment type="cofactor">
    <cofactor evidence="1">
        <name>pyridoxal 5'-phosphate</name>
        <dbReference type="ChEBI" id="CHEBI:597326"/>
    </cofactor>
</comment>
<gene>
    <name evidence="10" type="ORF">SAMN05443507_1311</name>
</gene>
<dbReference type="InterPro" id="IPR058240">
    <property type="entry name" value="rSAM_sf"/>
</dbReference>
<evidence type="ECO:0000256" key="1">
    <source>
        <dbReference type="ARBA" id="ARBA00001933"/>
    </source>
</evidence>
<dbReference type="GO" id="GO:0003824">
    <property type="term" value="F:catalytic activity"/>
    <property type="evidence" value="ECO:0007669"/>
    <property type="project" value="InterPro"/>
</dbReference>
<evidence type="ECO:0000313" key="11">
    <source>
        <dbReference type="Proteomes" id="UP000184016"/>
    </source>
</evidence>
<organism evidence="10 11">
    <name type="scientific">Alicyclobacillus tolerans</name>
    <dbReference type="NCBI Taxonomy" id="90970"/>
    <lineage>
        <taxon>Bacteria</taxon>
        <taxon>Bacillati</taxon>
        <taxon>Bacillota</taxon>
        <taxon>Bacilli</taxon>
        <taxon>Bacillales</taxon>
        <taxon>Alicyclobacillaceae</taxon>
        <taxon>Alicyclobacillus</taxon>
    </lineage>
</organism>
<keyword evidence="11" id="KW-1185">Reference proteome</keyword>
<keyword evidence="4" id="KW-0479">Metal-binding</keyword>
<keyword evidence="3" id="KW-0949">S-adenosyl-L-methionine</keyword>
<feature type="domain" description="Radical SAM core" evidence="9">
    <location>
        <begin position="76"/>
        <end position="298"/>
    </location>
</feature>
<dbReference type="CDD" id="cd01335">
    <property type="entry name" value="Radical_SAM"/>
    <property type="match status" value="1"/>
</dbReference>
<dbReference type="Pfam" id="PF04055">
    <property type="entry name" value="Radical_SAM"/>
    <property type="match status" value="1"/>
</dbReference>
<feature type="region of interest" description="Disordered" evidence="8">
    <location>
        <begin position="1"/>
        <end position="20"/>
    </location>
</feature>
<reference evidence="11" key="1">
    <citation type="submission" date="2016-11" db="EMBL/GenBank/DDBJ databases">
        <authorList>
            <person name="Varghese N."/>
            <person name="Submissions S."/>
        </authorList>
    </citation>
    <scope>NUCLEOTIDE SEQUENCE [LARGE SCALE GENOMIC DNA]</scope>
    <source>
        <strain evidence="11">USBA-503</strain>
    </source>
</reference>
<dbReference type="GO" id="GO:0051539">
    <property type="term" value="F:4 iron, 4 sulfur cluster binding"/>
    <property type="evidence" value="ECO:0007669"/>
    <property type="project" value="UniProtKB-KW"/>
</dbReference>
<keyword evidence="5" id="KW-0663">Pyridoxal phosphate</keyword>
<evidence type="ECO:0000313" key="10">
    <source>
        <dbReference type="EMBL" id="SHK99641.1"/>
    </source>
</evidence>
<evidence type="ECO:0000256" key="5">
    <source>
        <dbReference type="ARBA" id="ARBA00022898"/>
    </source>
</evidence>
<dbReference type="SUPFAM" id="SSF102114">
    <property type="entry name" value="Radical SAM enzymes"/>
    <property type="match status" value="1"/>
</dbReference>
<keyword evidence="2" id="KW-0004">4Fe-4S</keyword>
<dbReference type="InterPro" id="IPR007197">
    <property type="entry name" value="rSAM"/>
</dbReference>
<protein>
    <submittedName>
        <fullName evidence="10">Lysine 2,3-aminomutase</fullName>
    </submittedName>
</protein>
<name>A0A1M6X178_9BACL</name>
<dbReference type="Gene3D" id="3.20.20.70">
    <property type="entry name" value="Aldolase class I"/>
    <property type="match status" value="1"/>
</dbReference>
<dbReference type="PANTHER" id="PTHR30538:SF0">
    <property type="entry name" value="L-LYSINE 2,3-AMINOMUTASE AQ_1632-RELATED"/>
    <property type="match status" value="1"/>
</dbReference>
<dbReference type="GO" id="GO:0046872">
    <property type="term" value="F:metal ion binding"/>
    <property type="evidence" value="ECO:0007669"/>
    <property type="project" value="UniProtKB-KW"/>
</dbReference>
<evidence type="ECO:0000256" key="2">
    <source>
        <dbReference type="ARBA" id="ARBA00022485"/>
    </source>
</evidence>
<evidence type="ECO:0000256" key="3">
    <source>
        <dbReference type="ARBA" id="ARBA00022691"/>
    </source>
</evidence>
<evidence type="ECO:0000256" key="4">
    <source>
        <dbReference type="ARBA" id="ARBA00022723"/>
    </source>
</evidence>
<dbReference type="SFLD" id="SFLDS00029">
    <property type="entry name" value="Radical_SAM"/>
    <property type="match status" value="1"/>
</dbReference>
<evidence type="ECO:0000256" key="6">
    <source>
        <dbReference type="ARBA" id="ARBA00023004"/>
    </source>
</evidence>
<dbReference type="RefSeq" id="WP_072875182.1">
    <property type="nucleotide sequence ID" value="NZ_FRAF01000031.1"/>
</dbReference>
<keyword evidence="6" id="KW-0408">Iron</keyword>
<dbReference type="InterPro" id="IPR013785">
    <property type="entry name" value="Aldolase_TIM"/>
</dbReference>
<dbReference type="EMBL" id="FRAF01000031">
    <property type="protein sequence ID" value="SHK99641.1"/>
    <property type="molecule type" value="Genomic_DNA"/>
</dbReference>
<dbReference type="Proteomes" id="UP000184016">
    <property type="component" value="Unassembled WGS sequence"/>
</dbReference>
<dbReference type="InterPro" id="IPR003739">
    <property type="entry name" value="Lys_aminomutase/Glu_NH3_mut"/>
</dbReference>
<proteinExistence type="predicted"/>
<evidence type="ECO:0000256" key="7">
    <source>
        <dbReference type="ARBA" id="ARBA00023014"/>
    </source>
</evidence>
<dbReference type="STRING" id="1830138.SAMN05443507_1311"/>
<evidence type="ECO:0000256" key="8">
    <source>
        <dbReference type="SAM" id="MobiDB-lite"/>
    </source>
</evidence>
<keyword evidence="7" id="KW-0411">Iron-sulfur</keyword>
<dbReference type="AlphaFoldDB" id="A0A1M6X178"/>
<sequence length="377" mass="43454">MKHDCHQTESPKNESWKTELRQSFRTKLSPEIAKLAKQSEAIARQMLPSIHELDFSGLREPFEAGKNNQGIYGMERIYEDRVVLTPYFECAAYCRYCFKKTRTLGGEAKRMTEADIDQAIRYISTDTRINTVLITGGDPFLDFDMLEELLNRIEVIPHIRNIRIGTRNILFTPESITDNRIERIARFQRFHLMNPKMSRCVSVGFSLNHPDELTPSVIEALSIFHRHSVSIKGQVVLLKGVNAETRIIQELSNLMIANQISPYYVFHCMPVIGANHFRTSVQKGIDILRDLARFSGTTAFQYVYVTPVGKHRLNIDSKLNYVFRENQRLIRNHTVYKAADFLQFSGQNSLPVDHEVDSQGYIISHYLDGDDMEDAWS</sequence>